<dbReference type="Gene3D" id="3.40.50.150">
    <property type="entry name" value="Vaccinia Virus protein VP39"/>
    <property type="match status" value="2"/>
</dbReference>
<dbReference type="Proteomes" id="UP000662703">
    <property type="component" value="Unassembled WGS sequence"/>
</dbReference>
<dbReference type="InterPro" id="IPR002052">
    <property type="entry name" value="DNA_methylase_N6_adenine_CS"/>
</dbReference>
<keyword evidence="9" id="KW-1185">Reference proteome</keyword>
<reference evidence="8 9" key="1">
    <citation type="submission" date="2012-09" db="EMBL/GenBank/DDBJ databases">
        <title>Genome Sequence of alkane-degrading Bacterium Alcanivorax sp. 521-1.</title>
        <authorList>
            <person name="Lai Q."/>
            <person name="Shao Z."/>
        </authorList>
    </citation>
    <scope>NUCLEOTIDE SEQUENCE [LARGE SCALE GENOMIC DNA]</scope>
    <source>
        <strain evidence="8 9">521-1</strain>
    </source>
</reference>
<dbReference type="GO" id="GO:0008168">
    <property type="term" value="F:methyltransferase activity"/>
    <property type="evidence" value="ECO:0007669"/>
    <property type="project" value="UniProtKB-KW"/>
</dbReference>
<dbReference type="EMBL" id="ARXX01000089">
    <property type="protein sequence ID" value="MBF5058309.1"/>
    <property type="molecule type" value="Genomic_DNA"/>
</dbReference>
<evidence type="ECO:0000256" key="6">
    <source>
        <dbReference type="ARBA" id="ARBA00047942"/>
    </source>
</evidence>
<dbReference type="InterPro" id="IPR002295">
    <property type="entry name" value="N4/N6-MTase_EcoPI_Mod-like"/>
</dbReference>
<dbReference type="SUPFAM" id="SSF53335">
    <property type="entry name" value="S-adenosyl-L-methionine-dependent methyltransferases"/>
    <property type="match status" value="3"/>
</dbReference>
<sequence>MPKEKRIKGSRSSVFYNAHSYHTKVPPESITPFIEHFTKPGDVVLDPFCGSGMTGVAASLSGRQSILNDLSPAAIHLAWNHSRECNTEALINEMHKIENNLEQLFRELYSVKHDDFQDGIAEWIMWSSIHDCPECQKEFSLWSAVGQQDGTVGKEISCPNCHKSINRRSLRNKTSQPAWISYRTADGKRHERPANKRDVDKAFSFSKQNITFKYPEESFSQDREMYVRCALQLKGIEKLSDFYTPRNLIALSAVWSEILNVHDLRIRAALAFAFTNSAWHATRMRRYNARGGQRPMTGTLYIPQLSSEANVLSLMKNKIKQLVRYYSHVNGMMECQPSLLNGSADSLKAIKDGSIDYIFTDPPFGSNIFYADCNFIWESWLGRLTEMDKEAVVNKSIKRLPSSKTIEDYEGIMEASFKEMYRVLVPGAWATIVFHNTDAKVWQAIHDGAFRAGFEFHEASSLFRAQQSHKGYKGRSGKEKVAHFDVIMNLKKPENEKFVDARSQITLDEIIADIAESQDSADWSTQMVHAEVMRILSSKRSQQFYSYEDIEKKWSLFKNNI</sequence>
<protein>
    <recommendedName>
        <fullName evidence="2">site-specific DNA-methyltransferase (adenine-specific)</fullName>
        <ecNumber evidence="2">2.1.1.72</ecNumber>
    </recommendedName>
</protein>
<evidence type="ECO:0000313" key="8">
    <source>
        <dbReference type="EMBL" id="MBF5058309.1"/>
    </source>
</evidence>
<evidence type="ECO:0000313" key="9">
    <source>
        <dbReference type="Proteomes" id="UP000662703"/>
    </source>
</evidence>
<keyword evidence="5" id="KW-0949">S-adenosyl-L-methionine</keyword>
<dbReference type="Pfam" id="PF01555">
    <property type="entry name" value="N6_N4_Mtase"/>
    <property type="match status" value="1"/>
</dbReference>
<dbReference type="InterPro" id="IPR002941">
    <property type="entry name" value="DNA_methylase_N4/N6"/>
</dbReference>
<comment type="caution">
    <text evidence="8">The sequence shown here is derived from an EMBL/GenBank/DDBJ whole genome shotgun (WGS) entry which is preliminary data.</text>
</comment>
<proteinExistence type="inferred from homology"/>
<dbReference type="PRINTS" id="PR00506">
    <property type="entry name" value="D21N6MTFRASE"/>
</dbReference>
<accession>A0ABS0AVZ4</accession>
<evidence type="ECO:0000256" key="3">
    <source>
        <dbReference type="ARBA" id="ARBA00022603"/>
    </source>
</evidence>
<dbReference type="InterPro" id="IPR029063">
    <property type="entry name" value="SAM-dependent_MTases_sf"/>
</dbReference>
<evidence type="ECO:0000256" key="2">
    <source>
        <dbReference type="ARBA" id="ARBA00011900"/>
    </source>
</evidence>
<keyword evidence="4" id="KW-0808">Transferase</keyword>
<dbReference type="PROSITE" id="PS00092">
    <property type="entry name" value="N6_MTASE"/>
    <property type="match status" value="1"/>
</dbReference>
<dbReference type="EC" id="2.1.1.72" evidence="2"/>
<name>A0ABS0AVZ4_9GAMM</name>
<organism evidence="8 9">
    <name type="scientific">Alloalcanivorax profundimaris</name>
    <dbReference type="NCBI Taxonomy" id="2735259"/>
    <lineage>
        <taxon>Bacteria</taxon>
        <taxon>Pseudomonadati</taxon>
        <taxon>Pseudomonadota</taxon>
        <taxon>Gammaproteobacteria</taxon>
        <taxon>Oceanospirillales</taxon>
        <taxon>Alcanivoracaceae</taxon>
        <taxon>Alloalcanivorax</taxon>
    </lineage>
</organism>
<comment type="similarity">
    <text evidence="1">Belongs to the N(4)/N(6)-methyltransferase family.</text>
</comment>
<comment type="catalytic activity">
    <reaction evidence="6">
        <text>a 2'-deoxyadenosine in DNA + S-adenosyl-L-methionine = an N(6)-methyl-2'-deoxyadenosine in DNA + S-adenosyl-L-homocysteine + H(+)</text>
        <dbReference type="Rhea" id="RHEA:15197"/>
        <dbReference type="Rhea" id="RHEA-COMP:12418"/>
        <dbReference type="Rhea" id="RHEA-COMP:12419"/>
        <dbReference type="ChEBI" id="CHEBI:15378"/>
        <dbReference type="ChEBI" id="CHEBI:57856"/>
        <dbReference type="ChEBI" id="CHEBI:59789"/>
        <dbReference type="ChEBI" id="CHEBI:90615"/>
        <dbReference type="ChEBI" id="CHEBI:90616"/>
        <dbReference type="EC" id="2.1.1.72"/>
    </reaction>
</comment>
<keyword evidence="3 8" id="KW-0489">Methyltransferase</keyword>
<gene>
    <name evidence="8" type="ORF">Y5W_03603</name>
</gene>
<evidence type="ECO:0000256" key="5">
    <source>
        <dbReference type="ARBA" id="ARBA00022691"/>
    </source>
</evidence>
<evidence type="ECO:0000256" key="4">
    <source>
        <dbReference type="ARBA" id="ARBA00022679"/>
    </source>
</evidence>
<dbReference type="GO" id="GO:0032259">
    <property type="term" value="P:methylation"/>
    <property type="evidence" value="ECO:0007669"/>
    <property type="project" value="UniProtKB-KW"/>
</dbReference>
<evidence type="ECO:0000256" key="1">
    <source>
        <dbReference type="ARBA" id="ARBA00006594"/>
    </source>
</evidence>
<feature type="domain" description="DNA methylase N-4/N-6" evidence="7">
    <location>
        <begin position="19"/>
        <end position="78"/>
    </location>
</feature>
<evidence type="ECO:0000259" key="7">
    <source>
        <dbReference type="Pfam" id="PF01555"/>
    </source>
</evidence>